<dbReference type="EMBL" id="JAGGLV010000038">
    <property type="protein sequence ID" value="MBP2116171.1"/>
    <property type="molecule type" value="Genomic_DNA"/>
</dbReference>
<dbReference type="GO" id="GO:0006508">
    <property type="term" value="P:proteolysis"/>
    <property type="evidence" value="ECO:0007669"/>
    <property type="project" value="UniProtKB-KW"/>
</dbReference>
<accession>A0ABS4P1J3</accession>
<feature type="region of interest" description="Disordered" evidence="7">
    <location>
        <begin position="385"/>
        <end position="414"/>
    </location>
</feature>
<dbReference type="PANTHER" id="PTHR43806">
    <property type="entry name" value="PEPTIDASE S8"/>
    <property type="match status" value="1"/>
</dbReference>
<sequence length="414" mass="44076">MDYYGFWQMLLEEMKAASKSAPRHIVTFNDPRMYAGALSQWKSLKSKKPGLRQVQVSTLIRAFFVPAAGAERLMDRYADSLSIEEDHRIKVHSPLADKSGSALMPWGIRAIRAPQAWSRSTGVHVKIGVIDTGVDFRHPDLRHSLASGVNLLNRGMMPLDDNGHGTHIAGTLAAAGGARNMMGVAPRALLYPVKAFDHNGSAYVSDIVLGIDWCVQNKIDIINMSFGMRNRSKALHDVVIKAYRAGIAIIASAGNDGKRGGDYPARYPETIAVGALDRRQRVAAFSNRGPYIDVYGPGEGIPSCWLREGYKEMSGTSMATSHVTGAAALLLALRPGLSPRELKLLLRRTASPVRLRKGQRRASLGGGAADALRLLRVGIRARRGNGSAASAAGSGAGGSGGSSSGAKAAAAAKA</sequence>
<dbReference type="InterPro" id="IPR036852">
    <property type="entry name" value="Peptidase_S8/S53_dom_sf"/>
</dbReference>
<feature type="compositionally biased region" description="Low complexity" evidence="7">
    <location>
        <begin position="404"/>
        <end position="414"/>
    </location>
</feature>
<evidence type="ECO:0000256" key="6">
    <source>
        <dbReference type="PROSITE-ProRule" id="PRU01240"/>
    </source>
</evidence>
<dbReference type="PROSITE" id="PS00136">
    <property type="entry name" value="SUBTILASE_ASP"/>
    <property type="match status" value="1"/>
</dbReference>
<evidence type="ECO:0000256" key="2">
    <source>
        <dbReference type="ARBA" id="ARBA00022670"/>
    </source>
</evidence>
<dbReference type="InterPro" id="IPR023827">
    <property type="entry name" value="Peptidase_S8_Asp-AS"/>
</dbReference>
<dbReference type="PROSITE" id="PS00137">
    <property type="entry name" value="SUBTILASE_HIS"/>
    <property type="match status" value="1"/>
</dbReference>
<keyword evidence="2 6" id="KW-0645">Protease</keyword>
<evidence type="ECO:0000256" key="7">
    <source>
        <dbReference type="SAM" id="MobiDB-lite"/>
    </source>
</evidence>
<evidence type="ECO:0000313" key="9">
    <source>
        <dbReference type="EMBL" id="MBP2116171.1"/>
    </source>
</evidence>
<dbReference type="Pfam" id="PF00082">
    <property type="entry name" value="Peptidase_S8"/>
    <property type="match status" value="1"/>
</dbReference>
<evidence type="ECO:0000256" key="3">
    <source>
        <dbReference type="ARBA" id="ARBA00022723"/>
    </source>
</evidence>
<keyword evidence="3" id="KW-0479">Metal-binding</keyword>
<dbReference type="RefSeq" id="WP_209879494.1">
    <property type="nucleotide sequence ID" value="NZ_JAGGLV010000038.1"/>
</dbReference>
<keyword evidence="4 6" id="KW-0378">Hydrolase</keyword>
<dbReference type="InterPro" id="IPR015500">
    <property type="entry name" value="Peptidase_S8_subtilisin-rel"/>
</dbReference>
<dbReference type="InterPro" id="IPR050131">
    <property type="entry name" value="Peptidase_S8_subtilisin-like"/>
</dbReference>
<evidence type="ECO:0000256" key="5">
    <source>
        <dbReference type="ARBA" id="ARBA00022825"/>
    </source>
</evidence>
<dbReference type="PRINTS" id="PR00723">
    <property type="entry name" value="SUBTILISIN"/>
</dbReference>
<comment type="caution">
    <text evidence="9">The sequence shown here is derived from an EMBL/GenBank/DDBJ whole genome shotgun (WGS) entry which is preliminary data.</text>
</comment>
<feature type="domain" description="Peptidase S8/S53" evidence="8">
    <location>
        <begin position="124"/>
        <end position="356"/>
    </location>
</feature>
<feature type="compositionally biased region" description="Gly residues" evidence="7">
    <location>
        <begin position="394"/>
        <end position="403"/>
    </location>
</feature>
<dbReference type="Gene3D" id="3.40.50.200">
    <property type="entry name" value="Peptidase S8/S53 domain"/>
    <property type="match status" value="1"/>
</dbReference>
<evidence type="ECO:0000313" key="10">
    <source>
        <dbReference type="Proteomes" id="UP000773462"/>
    </source>
</evidence>
<feature type="active site" description="Charge relay system" evidence="6">
    <location>
        <position position="317"/>
    </location>
</feature>
<gene>
    <name evidence="9" type="ORF">J2Z70_006386</name>
</gene>
<protein>
    <submittedName>
        <fullName evidence="9">Subtilisin family serine protease</fullName>
    </submittedName>
</protein>
<name>A0ABS4P1J3_9BACL</name>
<evidence type="ECO:0000259" key="8">
    <source>
        <dbReference type="Pfam" id="PF00082"/>
    </source>
</evidence>
<dbReference type="InterPro" id="IPR000209">
    <property type="entry name" value="Peptidase_S8/S53_dom"/>
</dbReference>
<dbReference type="PANTHER" id="PTHR43806:SF11">
    <property type="entry name" value="CEREVISIN-RELATED"/>
    <property type="match status" value="1"/>
</dbReference>
<feature type="active site" description="Charge relay system" evidence="6">
    <location>
        <position position="164"/>
    </location>
</feature>
<dbReference type="SUPFAM" id="SSF52743">
    <property type="entry name" value="Subtilisin-like"/>
    <property type="match status" value="1"/>
</dbReference>
<keyword evidence="5 6" id="KW-0720">Serine protease</keyword>
<dbReference type="CDD" id="cd07477">
    <property type="entry name" value="Peptidases_S8_Subtilisin_subset"/>
    <property type="match status" value="1"/>
</dbReference>
<evidence type="ECO:0000256" key="1">
    <source>
        <dbReference type="ARBA" id="ARBA00011073"/>
    </source>
</evidence>
<reference evidence="9 10" key="1">
    <citation type="submission" date="2021-03" db="EMBL/GenBank/DDBJ databases">
        <title>Genomic Encyclopedia of Type Strains, Phase IV (KMG-IV): sequencing the most valuable type-strain genomes for metagenomic binning, comparative biology and taxonomic classification.</title>
        <authorList>
            <person name="Goeker M."/>
        </authorList>
    </citation>
    <scope>NUCLEOTIDE SEQUENCE [LARGE SCALE GENOMIC DNA]</scope>
    <source>
        <strain evidence="9 10">DSM 101953</strain>
    </source>
</reference>
<evidence type="ECO:0000256" key="4">
    <source>
        <dbReference type="ARBA" id="ARBA00022801"/>
    </source>
</evidence>
<dbReference type="PROSITE" id="PS51892">
    <property type="entry name" value="SUBTILASE"/>
    <property type="match status" value="1"/>
</dbReference>
<dbReference type="Proteomes" id="UP000773462">
    <property type="component" value="Unassembled WGS sequence"/>
</dbReference>
<dbReference type="InterPro" id="IPR022398">
    <property type="entry name" value="Peptidase_S8_His-AS"/>
</dbReference>
<keyword evidence="10" id="KW-1185">Reference proteome</keyword>
<dbReference type="GO" id="GO:0008233">
    <property type="term" value="F:peptidase activity"/>
    <property type="evidence" value="ECO:0007669"/>
    <property type="project" value="UniProtKB-KW"/>
</dbReference>
<proteinExistence type="inferred from homology"/>
<dbReference type="InterPro" id="IPR034202">
    <property type="entry name" value="Subtilisin_Carlsberg-like"/>
</dbReference>
<organism evidence="9 10">
    <name type="scientific">Paenibacillus silagei</name>
    <dbReference type="NCBI Taxonomy" id="1670801"/>
    <lineage>
        <taxon>Bacteria</taxon>
        <taxon>Bacillati</taxon>
        <taxon>Bacillota</taxon>
        <taxon>Bacilli</taxon>
        <taxon>Bacillales</taxon>
        <taxon>Paenibacillaceae</taxon>
        <taxon>Paenibacillus</taxon>
    </lineage>
</organism>
<feature type="active site" description="Charge relay system" evidence="6">
    <location>
        <position position="131"/>
    </location>
</feature>
<comment type="similarity">
    <text evidence="1 6">Belongs to the peptidase S8 family.</text>
</comment>